<evidence type="ECO:0000256" key="2">
    <source>
        <dbReference type="SAM" id="MobiDB-lite"/>
    </source>
</evidence>
<sequence length="268" mass="28538">MTLSLTAVSRAGDGGLRSGGLKRPHRGGHVHGRADEQDDRAHWRLAVDRIGEGNAIIRSTLARDVAAGLQEAIDYCVKERLDEGFIGLIAVSGTGEVAYGFNCTGMFNGLTAVSRAGDGGLRSGGLKRPHRGGHVHGRADEQDDRAHRRLAVDRIGEGNAIIRSTLARDVAAGLQEAIDYCVKERLDEGFIGLIAVSGTGEVAYGFNCTGMFNGKPAAAKSNKTNIITHLPTIKMRRPPPSYDVFDEDGDVAKHMVARVPPGYSSALI</sequence>
<feature type="region of interest" description="Disordered" evidence="2">
    <location>
        <begin position="11"/>
        <end position="37"/>
    </location>
</feature>
<feature type="region of interest" description="Disordered" evidence="2">
    <location>
        <begin position="121"/>
        <end position="143"/>
    </location>
</feature>
<organism evidence="3 4">
    <name type="scientific">Oryza sativa subsp. indica</name>
    <name type="common">Rice</name>
    <dbReference type="NCBI Taxonomy" id="39946"/>
    <lineage>
        <taxon>Eukaryota</taxon>
        <taxon>Viridiplantae</taxon>
        <taxon>Streptophyta</taxon>
        <taxon>Embryophyta</taxon>
        <taxon>Tracheophyta</taxon>
        <taxon>Spermatophyta</taxon>
        <taxon>Magnoliopsida</taxon>
        <taxon>Liliopsida</taxon>
        <taxon>Poales</taxon>
        <taxon>Poaceae</taxon>
        <taxon>BOP clade</taxon>
        <taxon>Oryzoideae</taxon>
        <taxon>Oryzeae</taxon>
        <taxon>Oryzinae</taxon>
        <taxon>Oryza</taxon>
        <taxon>Oryza sativa</taxon>
    </lineage>
</organism>
<dbReference type="Proteomes" id="UP000007015">
    <property type="component" value="Chromosome 12"/>
</dbReference>
<dbReference type="Pfam" id="PF01112">
    <property type="entry name" value="Asparaginase_2"/>
    <property type="match status" value="2"/>
</dbReference>
<dbReference type="SUPFAM" id="SSF56235">
    <property type="entry name" value="N-terminal nucleophile aminohydrolases (Ntn hydrolases)"/>
    <property type="match status" value="2"/>
</dbReference>
<dbReference type="PANTHER" id="PTHR10188">
    <property type="entry name" value="L-ASPARAGINASE"/>
    <property type="match status" value="1"/>
</dbReference>
<dbReference type="AlphaFoldDB" id="A2ZMM8"/>
<accession>A2ZMM8</accession>
<feature type="compositionally biased region" description="Basic residues" evidence="2">
    <location>
        <begin position="20"/>
        <end position="31"/>
    </location>
</feature>
<feature type="compositionally biased region" description="Basic residues" evidence="2">
    <location>
        <begin position="125"/>
        <end position="136"/>
    </location>
</feature>
<evidence type="ECO:0000313" key="3">
    <source>
        <dbReference type="EMBL" id="EAY83862.1"/>
    </source>
</evidence>
<dbReference type="InterPro" id="IPR000246">
    <property type="entry name" value="Peptidase_T2"/>
</dbReference>
<dbReference type="GO" id="GO:0016787">
    <property type="term" value="F:hydrolase activity"/>
    <property type="evidence" value="ECO:0007669"/>
    <property type="project" value="InterPro"/>
</dbReference>
<reference evidence="3 4" key="1">
    <citation type="journal article" date="2005" name="PLoS Biol.">
        <title>The genomes of Oryza sativa: a history of duplications.</title>
        <authorList>
            <person name="Yu J."/>
            <person name="Wang J."/>
            <person name="Lin W."/>
            <person name="Li S."/>
            <person name="Li H."/>
            <person name="Zhou J."/>
            <person name="Ni P."/>
            <person name="Dong W."/>
            <person name="Hu S."/>
            <person name="Zeng C."/>
            <person name="Zhang J."/>
            <person name="Zhang Y."/>
            <person name="Li R."/>
            <person name="Xu Z."/>
            <person name="Li S."/>
            <person name="Li X."/>
            <person name="Zheng H."/>
            <person name="Cong L."/>
            <person name="Lin L."/>
            <person name="Yin J."/>
            <person name="Geng J."/>
            <person name="Li G."/>
            <person name="Shi J."/>
            <person name="Liu J."/>
            <person name="Lv H."/>
            <person name="Li J."/>
            <person name="Wang J."/>
            <person name="Deng Y."/>
            <person name="Ran L."/>
            <person name="Shi X."/>
            <person name="Wang X."/>
            <person name="Wu Q."/>
            <person name="Li C."/>
            <person name="Ren X."/>
            <person name="Wang J."/>
            <person name="Wang X."/>
            <person name="Li D."/>
            <person name="Liu D."/>
            <person name="Zhang X."/>
            <person name="Ji Z."/>
            <person name="Zhao W."/>
            <person name="Sun Y."/>
            <person name="Zhang Z."/>
            <person name="Bao J."/>
            <person name="Han Y."/>
            <person name="Dong L."/>
            <person name="Ji J."/>
            <person name="Chen P."/>
            <person name="Wu S."/>
            <person name="Liu J."/>
            <person name="Xiao Y."/>
            <person name="Bu D."/>
            <person name="Tan J."/>
            <person name="Yang L."/>
            <person name="Ye C."/>
            <person name="Zhang J."/>
            <person name="Xu J."/>
            <person name="Zhou Y."/>
            <person name="Yu Y."/>
            <person name="Zhang B."/>
            <person name="Zhuang S."/>
            <person name="Wei H."/>
            <person name="Liu B."/>
            <person name="Lei M."/>
            <person name="Yu H."/>
            <person name="Li Y."/>
            <person name="Xu H."/>
            <person name="Wei S."/>
            <person name="He X."/>
            <person name="Fang L."/>
            <person name="Zhang Z."/>
            <person name="Zhang Y."/>
            <person name="Huang X."/>
            <person name="Su Z."/>
            <person name="Tong W."/>
            <person name="Li J."/>
            <person name="Tong Z."/>
            <person name="Li S."/>
            <person name="Ye J."/>
            <person name="Wang L."/>
            <person name="Fang L."/>
            <person name="Lei T."/>
            <person name="Chen C."/>
            <person name="Chen H."/>
            <person name="Xu Z."/>
            <person name="Li H."/>
            <person name="Huang H."/>
            <person name="Zhang F."/>
            <person name="Xu H."/>
            <person name="Li N."/>
            <person name="Zhao C."/>
            <person name="Li S."/>
            <person name="Dong L."/>
            <person name="Huang Y."/>
            <person name="Li L."/>
            <person name="Xi Y."/>
            <person name="Qi Q."/>
            <person name="Li W."/>
            <person name="Zhang B."/>
            <person name="Hu W."/>
            <person name="Zhang Y."/>
            <person name="Tian X."/>
            <person name="Jiao Y."/>
            <person name="Liang X."/>
            <person name="Jin J."/>
            <person name="Gao L."/>
            <person name="Zheng W."/>
            <person name="Hao B."/>
            <person name="Liu S."/>
            <person name="Wang W."/>
            <person name="Yuan L."/>
            <person name="Cao M."/>
            <person name="McDermott J."/>
            <person name="Samudrala R."/>
            <person name="Wang J."/>
            <person name="Wong G.K."/>
            <person name="Yang H."/>
        </authorList>
    </citation>
    <scope>NUCLEOTIDE SEQUENCE [LARGE SCALE GENOMIC DNA]</scope>
    <source>
        <strain evidence="4">cv. 93-11</strain>
    </source>
</reference>
<keyword evidence="4" id="KW-1185">Reference proteome</keyword>
<dbReference type="Gene3D" id="3.60.20.30">
    <property type="entry name" value="(Glycosyl)asparaginase"/>
    <property type="match status" value="2"/>
</dbReference>
<gene>
    <name evidence="3" type="ORF">OsI_39084</name>
</gene>
<dbReference type="HOGENOM" id="CLU_1039711_0_0_1"/>
<evidence type="ECO:0000256" key="1">
    <source>
        <dbReference type="ARBA" id="ARBA00011601"/>
    </source>
</evidence>
<name>A2ZMM8_ORYSI</name>
<evidence type="ECO:0000313" key="4">
    <source>
        <dbReference type="Proteomes" id="UP000007015"/>
    </source>
</evidence>
<protein>
    <submittedName>
        <fullName evidence="3">Uncharacterized protein</fullName>
    </submittedName>
</protein>
<dbReference type="Gramene" id="BGIOSGA037779-TA">
    <property type="protein sequence ID" value="BGIOSGA037779-PA"/>
    <property type="gene ID" value="BGIOSGA037779"/>
</dbReference>
<dbReference type="InterPro" id="IPR029055">
    <property type="entry name" value="Ntn_hydrolases_N"/>
</dbReference>
<comment type="subunit">
    <text evidence="1">Heterotetramer of two alpha and two beta chains arranged as a dimer of alpha/beta heterodimers.</text>
</comment>
<dbReference type="STRING" id="39946.A2ZMM8"/>
<dbReference type="PANTHER" id="PTHR10188:SF13">
    <property type="entry name" value="ISOASPARTYL PEPTIDASE_L-ASPARAGINASE 2-RELATED"/>
    <property type="match status" value="1"/>
</dbReference>
<dbReference type="EMBL" id="CM000137">
    <property type="protein sequence ID" value="EAY83862.1"/>
    <property type="molecule type" value="Genomic_DNA"/>
</dbReference>
<proteinExistence type="predicted"/>